<dbReference type="PANTHER" id="PTHR34220">
    <property type="entry name" value="SENSOR HISTIDINE KINASE YPDA"/>
    <property type="match status" value="1"/>
</dbReference>
<feature type="transmembrane region" description="Helical" evidence="12">
    <location>
        <begin position="7"/>
        <end position="26"/>
    </location>
</feature>
<keyword evidence="2" id="KW-1003">Cell membrane</keyword>
<dbReference type="Pfam" id="PF06580">
    <property type="entry name" value="His_kinase"/>
    <property type="match status" value="1"/>
</dbReference>
<organism evidence="14 15">
    <name type="scientific">Paenibacillus baimaensis</name>
    <dbReference type="NCBI Taxonomy" id="2982185"/>
    <lineage>
        <taxon>Bacteria</taxon>
        <taxon>Bacillati</taxon>
        <taxon>Bacillota</taxon>
        <taxon>Bacilli</taxon>
        <taxon>Bacillales</taxon>
        <taxon>Paenibacillaceae</taxon>
        <taxon>Paenibacillus</taxon>
    </lineage>
</organism>
<dbReference type="Proteomes" id="UP001652445">
    <property type="component" value="Unassembled WGS sequence"/>
</dbReference>
<evidence type="ECO:0000256" key="7">
    <source>
        <dbReference type="ARBA" id="ARBA00022777"/>
    </source>
</evidence>
<evidence type="ECO:0000256" key="10">
    <source>
        <dbReference type="ARBA" id="ARBA00023012"/>
    </source>
</evidence>
<evidence type="ECO:0000259" key="13">
    <source>
        <dbReference type="PROSITE" id="PS50885"/>
    </source>
</evidence>
<keyword evidence="3" id="KW-0597">Phosphoprotein</keyword>
<dbReference type="InterPro" id="IPR010559">
    <property type="entry name" value="Sig_transdc_His_kin_internal"/>
</dbReference>
<dbReference type="CDD" id="cd06225">
    <property type="entry name" value="HAMP"/>
    <property type="match status" value="1"/>
</dbReference>
<gene>
    <name evidence="14" type="ORF">OB236_04750</name>
</gene>
<evidence type="ECO:0000256" key="4">
    <source>
        <dbReference type="ARBA" id="ARBA00022679"/>
    </source>
</evidence>
<evidence type="ECO:0000313" key="15">
    <source>
        <dbReference type="Proteomes" id="UP001652445"/>
    </source>
</evidence>
<name>A0ABT2UB90_9BACL</name>
<comment type="caution">
    <text evidence="14">The sequence shown here is derived from an EMBL/GenBank/DDBJ whole genome shotgun (WGS) entry which is preliminary data.</text>
</comment>
<feature type="domain" description="HAMP" evidence="13">
    <location>
        <begin position="308"/>
        <end position="360"/>
    </location>
</feature>
<dbReference type="Pfam" id="PF02743">
    <property type="entry name" value="dCache_1"/>
    <property type="match status" value="1"/>
</dbReference>
<keyword evidence="9 12" id="KW-1133">Transmembrane helix</keyword>
<dbReference type="InterPro" id="IPR003660">
    <property type="entry name" value="HAMP_dom"/>
</dbReference>
<keyword evidence="15" id="KW-1185">Reference proteome</keyword>
<protein>
    <submittedName>
        <fullName evidence="14">Sensor histidine kinase</fullName>
    </submittedName>
</protein>
<dbReference type="Pfam" id="PF00672">
    <property type="entry name" value="HAMP"/>
    <property type="match status" value="1"/>
</dbReference>
<evidence type="ECO:0000256" key="11">
    <source>
        <dbReference type="ARBA" id="ARBA00023136"/>
    </source>
</evidence>
<evidence type="ECO:0000256" key="8">
    <source>
        <dbReference type="ARBA" id="ARBA00022840"/>
    </source>
</evidence>
<proteinExistence type="predicted"/>
<dbReference type="GO" id="GO:0016301">
    <property type="term" value="F:kinase activity"/>
    <property type="evidence" value="ECO:0007669"/>
    <property type="project" value="UniProtKB-KW"/>
</dbReference>
<dbReference type="PROSITE" id="PS50885">
    <property type="entry name" value="HAMP"/>
    <property type="match status" value="1"/>
</dbReference>
<dbReference type="InterPro" id="IPR050640">
    <property type="entry name" value="Bact_2-comp_sensor_kinase"/>
</dbReference>
<dbReference type="SUPFAM" id="SSF158472">
    <property type="entry name" value="HAMP domain-like"/>
    <property type="match status" value="1"/>
</dbReference>
<evidence type="ECO:0000256" key="5">
    <source>
        <dbReference type="ARBA" id="ARBA00022692"/>
    </source>
</evidence>
<dbReference type="EMBL" id="JAOQIO010000007">
    <property type="protein sequence ID" value="MCU6791436.1"/>
    <property type="molecule type" value="Genomic_DNA"/>
</dbReference>
<keyword evidence="4" id="KW-0808">Transferase</keyword>
<dbReference type="SUPFAM" id="SSF55874">
    <property type="entry name" value="ATPase domain of HSP90 chaperone/DNA topoisomerase II/histidine kinase"/>
    <property type="match status" value="1"/>
</dbReference>
<keyword evidence="6" id="KW-0547">Nucleotide-binding</keyword>
<dbReference type="InterPro" id="IPR036890">
    <property type="entry name" value="HATPase_C_sf"/>
</dbReference>
<evidence type="ECO:0000256" key="12">
    <source>
        <dbReference type="SAM" id="Phobius"/>
    </source>
</evidence>
<evidence type="ECO:0000256" key="2">
    <source>
        <dbReference type="ARBA" id="ARBA00022475"/>
    </source>
</evidence>
<dbReference type="PANTHER" id="PTHR34220:SF11">
    <property type="entry name" value="SENSOR PROTEIN KINASE HPTS"/>
    <property type="match status" value="1"/>
</dbReference>
<evidence type="ECO:0000256" key="3">
    <source>
        <dbReference type="ARBA" id="ARBA00022553"/>
    </source>
</evidence>
<evidence type="ECO:0000256" key="1">
    <source>
        <dbReference type="ARBA" id="ARBA00004651"/>
    </source>
</evidence>
<comment type="subcellular location">
    <subcellularLocation>
        <location evidence="1">Cell membrane</location>
        <topology evidence="1">Multi-pass membrane protein</topology>
    </subcellularLocation>
</comment>
<accession>A0ABT2UB90</accession>
<keyword evidence="8" id="KW-0067">ATP-binding</keyword>
<dbReference type="Gene3D" id="6.10.340.10">
    <property type="match status" value="1"/>
</dbReference>
<keyword evidence="7 14" id="KW-0418">Kinase</keyword>
<keyword evidence="10" id="KW-0902">Two-component regulatory system</keyword>
<sequence>MKLTMLFIISIIVPVLIIIWAMPSYFHSLISEDTTALTEGTLTTLSGNLETYLEDLERLTVAPYWSAEVMQALKVKASETSETELYTKYLTEKSLTGTLPIFLKNTRKDILGTILLPFDGSAYVTSLTNANEATENFPFTKQDWYKKALEADGRVSFISVHPQDYLKYRTTTQVFSVARLIKDPDSSQPLAVIMADADTVVLERIVRDIRFNVSSIIAIYDDNEKLIYSTHPLSRELEEKAIPEGPNGQTVDSYVVVSKQISTAKWTVVVLLSNTELKEKVRWMYAAGALFAGGGIVLTLLVFFVLSSAIIKPFKEMILVMRRVQRGDLKTRFSFRGRDEISELGAAFNTMIDQLGDLIDSEYKAVLSKRNAEYRALQSQIQPHFLYNTLNGFIGLNRMGDRKLLEKAIFSLSSMLRYILEHNDWTTLGEELQFLRQYGELQQIRFSDKLTVYIQSDADVHGIRLPKLLLQPLVENAIIHGIEPMDRPCLLRIESHWLRASDREMLEIVIADNGMGFLQDKVNEKVDIGMANVRERLHLAYEHAELSIYSKPLEGTTITIHIPVQGGTL</sequence>
<reference evidence="14 15" key="1">
    <citation type="submission" date="2022-09" db="EMBL/GenBank/DDBJ databases">
        <authorList>
            <person name="Han X.L."/>
            <person name="Wang Q."/>
            <person name="Lu T."/>
        </authorList>
    </citation>
    <scope>NUCLEOTIDE SEQUENCE [LARGE SCALE GENOMIC DNA]</scope>
    <source>
        <strain evidence="14 15">WQ 127069</strain>
    </source>
</reference>
<keyword evidence="5 12" id="KW-0812">Transmembrane</keyword>
<evidence type="ECO:0000256" key="9">
    <source>
        <dbReference type="ARBA" id="ARBA00022989"/>
    </source>
</evidence>
<feature type="transmembrane region" description="Helical" evidence="12">
    <location>
        <begin position="283"/>
        <end position="311"/>
    </location>
</feature>
<dbReference type="InterPro" id="IPR033479">
    <property type="entry name" value="dCache_1"/>
</dbReference>
<evidence type="ECO:0000313" key="14">
    <source>
        <dbReference type="EMBL" id="MCU6791436.1"/>
    </source>
</evidence>
<evidence type="ECO:0000256" key="6">
    <source>
        <dbReference type="ARBA" id="ARBA00022741"/>
    </source>
</evidence>
<dbReference type="Gene3D" id="3.30.565.10">
    <property type="entry name" value="Histidine kinase-like ATPase, C-terminal domain"/>
    <property type="match status" value="1"/>
</dbReference>
<dbReference type="SMART" id="SM00304">
    <property type="entry name" value="HAMP"/>
    <property type="match status" value="1"/>
</dbReference>
<keyword evidence="11 12" id="KW-0472">Membrane</keyword>